<organism evidence="3 4">
    <name type="scientific">Photobacterium lipolyticum</name>
    <dbReference type="NCBI Taxonomy" id="266810"/>
    <lineage>
        <taxon>Bacteria</taxon>
        <taxon>Pseudomonadati</taxon>
        <taxon>Pseudomonadota</taxon>
        <taxon>Gammaproteobacteria</taxon>
        <taxon>Vibrionales</taxon>
        <taxon>Vibrionaceae</taxon>
        <taxon>Photobacterium</taxon>
    </lineage>
</organism>
<keyword evidence="4" id="KW-1185">Reference proteome</keyword>
<reference evidence="3 4" key="1">
    <citation type="submission" date="2018-03" db="EMBL/GenBank/DDBJ databases">
        <title>Whole genome sequencing of Histamine producing bacteria.</title>
        <authorList>
            <person name="Butler K."/>
        </authorList>
    </citation>
    <scope>NUCLEOTIDE SEQUENCE [LARGE SCALE GENOMIC DNA]</scope>
    <source>
        <strain evidence="3 4">DSM 16190</strain>
    </source>
</reference>
<feature type="region of interest" description="Disordered" evidence="1">
    <location>
        <begin position="258"/>
        <end position="277"/>
    </location>
</feature>
<sequence length="277" mass="30609">MAKLPSHNGSLHQLQQAFAEALHYQPSDLSEQIARGPFKAEQLIQIYRNNFIIGLSEVLEATYPGVKAVVGDECFSQLARQHILSHPLRQGDVSHYGEGLADTISDAAELSQAVPYLADLARLEWYVDRVACQPVINPRFPLHKLQGLAEDDFPALQFEVPQPTLCLDSGFAVVTLWQMIADDNFADFDINQPESAVIQHRPDQILVMNTNQAATALIALSQQQQSLSAASDAMLLMLGELVQRHIFSDVSINSERTDKKSTALNSADRDHAPQGEK</sequence>
<dbReference type="OrthoDB" id="4146344at2"/>
<evidence type="ECO:0000256" key="1">
    <source>
        <dbReference type="SAM" id="MobiDB-lite"/>
    </source>
</evidence>
<gene>
    <name evidence="3" type="ORF">C9I89_18115</name>
</gene>
<dbReference type="Proteomes" id="UP000240904">
    <property type="component" value="Unassembled WGS sequence"/>
</dbReference>
<dbReference type="EMBL" id="PYMC01000016">
    <property type="protein sequence ID" value="PSW03413.1"/>
    <property type="molecule type" value="Genomic_DNA"/>
</dbReference>
<accession>A0A2T3MU14</accession>
<name>A0A2T3MU14_9GAMM</name>
<dbReference type="AlphaFoldDB" id="A0A2T3MU14"/>
<proteinExistence type="predicted"/>
<protein>
    <submittedName>
        <fullName evidence="3">DUF2063 domain-containing protein</fullName>
    </submittedName>
</protein>
<dbReference type="RefSeq" id="WP_107284733.1">
    <property type="nucleotide sequence ID" value="NZ_PYMC01000016.1"/>
</dbReference>
<dbReference type="InterPro" id="IPR018640">
    <property type="entry name" value="DUF2063"/>
</dbReference>
<dbReference type="Gene3D" id="1.10.150.690">
    <property type="entry name" value="DUF2063"/>
    <property type="match status" value="1"/>
</dbReference>
<evidence type="ECO:0000313" key="4">
    <source>
        <dbReference type="Proteomes" id="UP000240904"/>
    </source>
</evidence>
<dbReference type="Pfam" id="PF09836">
    <property type="entry name" value="DUF2063"/>
    <property type="match status" value="1"/>
</dbReference>
<evidence type="ECO:0000259" key="2">
    <source>
        <dbReference type="Pfam" id="PF09836"/>
    </source>
</evidence>
<feature type="domain" description="Putative DNA-binding" evidence="2">
    <location>
        <begin position="13"/>
        <end position="102"/>
    </location>
</feature>
<evidence type="ECO:0000313" key="3">
    <source>
        <dbReference type="EMBL" id="PSW03413.1"/>
    </source>
</evidence>
<comment type="caution">
    <text evidence="3">The sequence shown here is derived from an EMBL/GenBank/DDBJ whole genome shotgun (WGS) entry which is preliminary data.</text>
</comment>
<dbReference type="InterPro" id="IPR044922">
    <property type="entry name" value="DUF2063_N_sf"/>
</dbReference>